<evidence type="ECO:0000313" key="2">
    <source>
        <dbReference type="EMBL" id="CDS08842.1"/>
    </source>
</evidence>
<dbReference type="OrthoDB" id="10256743at2759"/>
<feature type="region of interest" description="Disordered" evidence="1">
    <location>
        <begin position="34"/>
        <end position="57"/>
    </location>
</feature>
<evidence type="ECO:0000256" key="1">
    <source>
        <dbReference type="SAM" id="MobiDB-lite"/>
    </source>
</evidence>
<dbReference type="GO" id="GO:0003676">
    <property type="term" value="F:nucleic acid binding"/>
    <property type="evidence" value="ECO:0007669"/>
    <property type="project" value="InterPro"/>
</dbReference>
<dbReference type="SUPFAM" id="SSF82708">
    <property type="entry name" value="R3H domain"/>
    <property type="match status" value="1"/>
</dbReference>
<dbReference type="EMBL" id="LK023327">
    <property type="protein sequence ID" value="CDS08842.1"/>
    <property type="molecule type" value="Genomic_DNA"/>
</dbReference>
<dbReference type="PANTHER" id="PTHR32019">
    <property type="entry name" value="R3H DOMAIN-CONTAINING PROTEIN 4"/>
    <property type="match status" value="1"/>
</dbReference>
<dbReference type="PANTHER" id="PTHR32019:SF2">
    <property type="entry name" value="R3H DOMAIN-CONTAINING PROTEIN 4"/>
    <property type="match status" value="1"/>
</dbReference>
<dbReference type="InterPro" id="IPR039629">
    <property type="entry name" value="R3HDM4"/>
</dbReference>
<organism evidence="2">
    <name type="scientific">Lichtheimia ramosa</name>
    <dbReference type="NCBI Taxonomy" id="688394"/>
    <lineage>
        <taxon>Eukaryota</taxon>
        <taxon>Fungi</taxon>
        <taxon>Fungi incertae sedis</taxon>
        <taxon>Mucoromycota</taxon>
        <taxon>Mucoromycotina</taxon>
        <taxon>Mucoromycetes</taxon>
        <taxon>Mucorales</taxon>
        <taxon>Lichtheimiaceae</taxon>
        <taxon>Lichtheimia</taxon>
    </lineage>
</organism>
<sequence length="253" mass="29938">MTLIMNPLRSHVDNHFDAMQTTISYPDHLAHNDATTTTIDNNDSSSPDINKPKRSKKRYWYPQRDSLARRNRLQMGKEGSRRRQRWDNNHFHDHPLASLIVPDDDDCLFMHTQPPFRWVTDDEQVMSILLDEDMDSMMHHRHGYHKHNHQSAAPLTRSKRHDLKKTNIPERLVYHYENQIIAYLDEQDQDLVMVLDIADGFSRWVVHIMCSYYNLVSFTDHDQLQGQLLYIQQNAPSPLGVPDRLFSDFLFCR</sequence>
<evidence type="ECO:0008006" key="3">
    <source>
        <dbReference type="Google" id="ProtNLM"/>
    </source>
</evidence>
<dbReference type="AlphaFoldDB" id="A0A077WQ34"/>
<feature type="compositionally biased region" description="Low complexity" evidence="1">
    <location>
        <begin position="34"/>
        <end position="49"/>
    </location>
</feature>
<proteinExistence type="predicted"/>
<protein>
    <recommendedName>
        <fullName evidence="3">R3H-associated N-terminal domain-containing protein</fullName>
    </recommendedName>
</protein>
<reference evidence="2" key="1">
    <citation type="journal article" date="2014" name="Genome Announc.">
        <title>De novo whole-genome sequence and genome annotation of Lichtheimia ramosa.</title>
        <authorList>
            <person name="Linde J."/>
            <person name="Schwartze V."/>
            <person name="Binder U."/>
            <person name="Lass-Florl C."/>
            <person name="Voigt K."/>
            <person name="Horn F."/>
        </authorList>
    </citation>
    <scope>NUCLEOTIDE SEQUENCE</scope>
    <source>
        <strain evidence="2">JMRC FSU:6197</strain>
    </source>
</reference>
<name>A0A077WQ34_9FUNG</name>
<gene>
    <name evidence="2" type="ORF">LRAMOSA10203</name>
</gene>
<dbReference type="InterPro" id="IPR036867">
    <property type="entry name" value="R3H_dom_sf"/>
</dbReference>
<accession>A0A077WQ34</accession>